<dbReference type="Gene3D" id="3.90.70.10">
    <property type="entry name" value="Cysteine proteinases"/>
    <property type="match status" value="1"/>
</dbReference>
<dbReference type="NCBIfam" id="TIGR03715">
    <property type="entry name" value="KxYKxGKxW"/>
    <property type="match status" value="1"/>
</dbReference>
<dbReference type="InterPro" id="IPR022263">
    <property type="entry name" value="KxYKxGKxW"/>
</dbReference>
<dbReference type="PANTHER" id="PTHR37806">
    <property type="entry name" value="LMO0724 PROTEIN"/>
    <property type="match status" value="1"/>
</dbReference>
<gene>
    <name evidence="4" type="ORF">H9856_02460</name>
</gene>
<feature type="compositionally biased region" description="Low complexity" evidence="2">
    <location>
        <begin position="54"/>
        <end position="66"/>
    </location>
</feature>
<dbReference type="Proteomes" id="UP000824231">
    <property type="component" value="Unassembled WGS sequence"/>
</dbReference>
<evidence type="ECO:0000256" key="2">
    <source>
        <dbReference type="SAM" id="MobiDB-lite"/>
    </source>
</evidence>
<feature type="compositionally biased region" description="Polar residues" evidence="2">
    <location>
        <begin position="73"/>
        <end position="99"/>
    </location>
</feature>
<feature type="compositionally biased region" description="Low complexity" evidence="2">
    <location>
        <begin position="100"/>
        <end position="113"/>
    </location>
</feature>
<organism evidence="4 5">
    <name type="scientific">Candidatus Limosilactobacillus merdigallinarum</name>
    <dbReference type="NCBI Taxonomy" id="2838652"/>
    <lineage>
        <taxon>Bacteria</taxon>
        <taxon>Bacillati</taxon>
        <taxon>Bacillota</taxon>
        <taxon>Bacilli</taxon>
        <taxon>Lactobacillales</taxon>
        <taxon>Lactobacillaceae</taxon>
        <taxon>Limosilactobacillus</taxon>
    </lineage>
</organism>
<evidence type="ECO:0000259" key="3">
    <source>
        <dbReference type="Pfam" id="PF13529"/>
    </source>
</evidence>
<comment type="caution">
    <text evidence="4">The sequence shown here is derived from an EMBL/GenBank/DDBJ whole genome shotgun (WGS) entry which is preliminary data.</text>
</comment>
<reference evidence="4" key="1">
    <citation type="journal article" date="2021" name="PeerJ">
        <title>Extensive microbial diversity within the chicken gut microbiome revealed by metagenomics and culture.</title>
        <authorList>
            <person name="Gilroy R."/>
            <person name="Ravi A."/>
            <person name="Getino M."/>
            <person name="Pursley I."/>
            <person name="Horton D.L."/>
            <person name="Alikhan N.F."/>
            <person name="Baker D."/>
            <person name="Gharbi K."/>
            <person name="Hall N."/>
            <person name="Watson M."/>
            <person name="Adriaenssens E.M."/>
            <person name="Foster-Nyarko E."/>
            <person name="Jarju S."/>
            <person name="Secka A."/>
            <person name="Antonio M."/>
            <person name="Oren A."/>
            <person name="Chaudhuri R.R."/>
            <person name="La Ragione R."/>
            <person name="Hildebrand F."/>
            <person name="Pallen M.J."/>
        </authorList>
    </citation>
    <scope>NUCLEOTIDE SEQUENCE</scope>
    <source>
        <strain evidence="4">ChiSxjej3B15-572</strain>
    </source>
</reference>
<name>A0A9D1VHD4_9LACO</name>
<evidence type="ECO:0000313" key="4">
    <source>
        <dbReference type="EMBL" id="HIX35262.1"/>
    </source>
</evidence>
<dbReference type="Pfam" id="PF13529">
    <property type="entry name" value="Peptidase_C39_2"/>
    <property type="match status" value="1"/>
</dbReference>
<dbReference type="Pfam" id="PF19258">
    <property type="entry name" value="KxYKxGKxW_sig"/>
    <property type="match status" value="1"/>
</dbReference>
<accession>A0A9D1VHD4</accession>
<dbReference type="EMBL" id="DXFH01000007">
    <property type="protein sequence ID" value="HIX35262.1"/>
    <property type="molecule type" value="Genomic_DNA"/>
</dbReference>
<keyword evidence="1" id="KW-0732">Signal</keyword>
<evidence type="ECO:0000313" key="5">
    <source>
        <dbReference type="Proteomes" id="UP000824231"/>
    </source>
</evidence>
<sequence>MNSKTHYKMYKDGKHWCFMALTLVMFGITIYGSQLTGHAAMQATAGQTVATPSVTSQSNASSAPSQPFVLASGDQNQTDPATAQSTANQQEAVNNNRVPQDTTTQNNQAQANDGHLDSYSMSQSQNGQIQLHATGWHASGQSNDDPYRYMIVYDNTDHREVNRQQLHPQERPDVQTAYPNVDNSRYSGFDITIDLPSYLATHSLSLVSRYSNNNQSGEGNHVDYWFGPLVMDNQNRAHLDSIQSDGKTVTVSGWHASNAAADKTYHYVIVYDQTQGRELARQEVSFGSRSDVLKVFPTIANAGRSGFSATFNVTPEYVNDAIQFISRWTDDPAGNGSSTVDYWFSPINQSNQGHLDSVNLSDGHVRVSGWHADDVSLFAPHHFLIVWDVTQGRQVASSEADVIASSDVAKAYPDLRTAGQSRFNFDLGQLNLHAGDHYQLVSRYSTSADGNGGSGAYVDYWFDMMTLNQSEFYIDGWTPAADKLNVHGWMASDQSTSKLYAYAILLQDGKEIARQELTLTNRPDVANVYPGLYRSLQSGFSVDFAIPANQLTGTLQLVLRFTDDPAGNGSSTVDDWINNLATNASNFDQVNYNNNQVTVSGWHAANAANGKTYQYLIALDAGSHNELHRWQLTAGQDSLQRDDVARVYPWILGSDHSGFNVTLTDIDSIRHKTVIFIHRYTDDAAGNGNYVDAYSAPVTIDQWYWIGNAHYHKNDQGVIDYVLNNADVIGQLPELPTGCEITAVTMMLRYAGCDVNKVQLANEMPRSSDPNQGFVGSPFTNYGYGLWVAPGGVAPVVRAHVGTADIMTGCSIQAIKDKLINRHLVCVWQGNMHGFGTHTITLTGFNDGGFFYNDPWTATKDWMSFGTFYTRWNADAQRALSY</sequence>
<feature type="domain" description="Peptidase C39-like" evidence="3">
    <location>
        <begin position="727"/>
        <end position="856"/>
    </location>
</feature>
<protein>
    <submittedName>
        <fullName evidence="4">C39 family peptidase</fullName>
    </submittedName>
</protein>
<feature type="region of interest" description="Disordered" evidence="2">
    <location>
        <begin position="54"/>
        <end position="126"/>
    </location>
</feature>
<dbReference type="PANTHER" id="PTHR37806:SF1">
    <property type="entry name" value="PEPTIDASE C39-LIKE DOMAIN-CONTAINING PROTEIN"/>
    <property type="match status" value="1"/>
</dbReference>
<dbReference type="AlphaFoldDB" id="A0A9D1VHD4"/>
<proteinExistence type="predicted"/>
<evidence type="ECO:0000256" key="1">
    <source>
        <dbReference type="ARBA" id="ARBA00022729"/>
    </source>
</evidence>
<dbReference type="InterPro" id="IPR039564">
    <property type="entry name" value="Peptidase_C39-like"/>
</dbReference>
<reference evidence="4" key="2">
    <citation type="submission" date="2021-04" db="EMBL/GenBank/DDBJ databases">
        <authorList>
            <person name="Gilroy R."/>
        </authorList>
    </citation>
    <scope>NUCLEOTIDE SEQUENCE</scope>
    <source>
        <strain evidence="4">ChiSxjej3B15-572</strain>
    </source>
</reference>